<reference evidence="3" key="1">
    <citation type="submission" date="2013-12" db="EMBL/GenBank/DDBJ databases">
        <title>The Genome Sequence of Aphanomyces astaci APO3.</title>
        <authorList>
            <consortium name="The Broad Institute Genomics Platform"/>
            <person name="Russ C."/>
            <person name="Tyler B."/>
            <person name="van West P."/>
            <person name="Dieguez-Uribeondo J."/>
            <person name="Young S.K."/>
            <person name="Zeng Q."/>
            <person name="Gargeya S."/>
            <person name="Fitzgerald M."/>
            <person name="Abouelleil A."/>
            <person name="Alvarado L."/>
            <person name="Chapman S.B."/>
            <person name="Gainer-Dewar J."/>
            <person name="Goldberg J."/>
            <person name="Griggs A."/>
            <person name="Gujja S."/>
            <person name="Hansen M."/>
            <person name="Howarth C."/>
            <person name="Imamovic A."/>
            <person name="Ireland A."/>
            <person name="Larimer J."/>
            <person name="McCowan C."/>
            <person name="Murphy C."/>
            <person name="Pearson M."/>
            <person name="Poon T.W."/>
            <person name="Priest M."/>
            <person name="Roberts A."/>
            <person name="Saif S."/>
            <person name="Shea T."/>
            <person name="Sykes S."/>
            <person name="Wortman J."/>
            <person name="Nusbaum C."/>
            <person name="Birren B."/>
        </authorList>
    </citation>
    <scope>NUCLEOTIDE SEQUENCE [LARGE SCALE GENOMIC DNA]</scope>
    <source>
        <strain evidence="3">APO3</strain>
    </source>
</reference>
<dbReference type="InterPro" id="IPR032675">
    <property type="entry name" value="LRR_dom_sf"/>
</dbReference>
<evidence type="ECO:0000256" key="1">
    <source>
        <dbReference type="SAM" id="Coils"/>
    </source>
</evidence>
<dbReference type="InterPro" id="IPR001611">
    <property type="entry name" value="Leu-rich_rpt"/>
</dbReference>
<feature type="compositionally biased region" description="Polar residues" evidence="2">
    <location>
        <begin position="353"/>
        <end position="362"/>
    </location>
</feature>
<feature type="compositionally biased region" description="Basic and acidic residues" evidence="2">
    <location>
        <begin position="617"/>
        <end position="626"/>
    </location>
</feature>
<dbReference type="EMBL" id="KI913162">
    <property type="protein sequence ID" value="ETV71167.1"/>
    <property type="molecule type" value="Genomic_DNA"/>
</dbReference>
<dbReference type="InterPro" id="IPR042655">
    <property type="entry name" value="LRC72"/>
</dbReference>
<gene>
    <name evidence="3" type="ORF">H257_13557</name>
</gene>
<dbReference type="PANTHER" id="PTHR46759">
    <property type="entry name" value="LEUCINE-RICH REPEAT-CONTAINING PROTEIN 72"/>
    <property type="match status" value="1"/>
</dbReference>
<feature type="region of interest" description="Disordered" evidence="2">
    <location>
        <begin position="1426"/>
        <end position="1466"/>
    </location>
</feature>
<dbReference type="OrthoDB" id="676979at2759"/>
<evidence type="ECO:0008006" key="4">
    <source>
        <dbReference type="Google" id="ProtNLM"/>
    </source>
</evidence>
<dbReference type="GeneID" id="20815553"/>
<feature type="compositionally biased region" description="Pro residues" evidence="2">
    <location>
        <begin position="1456"/>
        <end position="1466"/>
    </location>
</feature>
<dbReference type="Gene3D" id="3.80.10.10">
    <property type="entry name" value="Ribonuclease Inhibitor"/>
    <property type="match status" value="1"/>
</dbReference>
<feature type="region of interest" description="Disordered" evidence="2">
    <location>
        <begin position="1372"/>
        <end position="1391"/>
    </location>
</feature>
<proteinExistence type="predicted"/>
<feature type="compositionally biased region" description="Polar residues" evidence="2">
    <location>
        <begin position="576"/>
        <end position="588"/>
    </location>
</feature>
<feature type="compositionally biased region" description="Low complexity" evidence="2">
    <location>
        <begin position="403"/>
        <end position="418"/>
    </location>
</feature>
<evidence type="ECO:0000313" key="3">
    <source>
        <dbReference type="EMBL" id="ETV71167.1"/>
    </source>
</evidence>
<dbReference type="RefSeq" id="XP_009839413.1">
    <property type="nucleotide sequence ID" value="XM_009841111.1"/>
</dbReference>
<dbReference type="STRING" id="112090.W4FUK2"/>
<name>W4FUK2_APHAT</name>
<keyword evidence="1" id="KW-0175">Coiled coil</keyword>
<feature type="region of interest" description="Disordered" evidence="2">
    <location>
        <begin position="560"/>
        <end position="653"/>
    </location>
</feature>
<dbReference type="PROSITE" id="PS51450">
    <property type="entry name" value="LRR"/>
    <property type="match status" value="2"/>
</dbReference>
<feature type="region of interest" description="Disordered" evidence="2">
    <location>
        <begin position="351"/>
        <end position="443"/>
    </location>
</feature>
<organism evidence="3">
    <name type="scientific">Aphanomyces astaci</name>
    <name type="common">Crayfish plague agent</name>
    <dbReference type="NCBI Taxonomy" id="112090"/>
    <lineage>
        <taxon>Eukaryota</taxon>
        <taxon>Sar</taxon>
        <taxon>Stramenopiles</taxon>
        <taxon>Oomycota</taxon>
        <taxon>Saprolegniomycetes</taxon>
        <taxon>Saprolegniales</taxon>
        <taxon>Verrucalvaceae</taxon>
        <taxon>Aphanomyces</taxon>
    </lineage>
</organism>
<dbReference type="PANTHER" id="PTHR46759:SF1">
    <property type="entry name" value="LEUCINE-RICH REPEAT-CONTAINING PROTEIN 72"/>
    <property type="match status" value="1"/>
</dbReference>
<sequence>MEASRRRKKKRSHAAITMMDVIKANGMRVVEGTKLNLVAKGIDIIGTVVHAIAQSTTCLYLSQNNIASLDGLAQFTHLKVLSLGGNLLARFDAFDKLAPHLASLRTLHLSGNPLCDAPNYRFRLIYVLPMVHILDGADVTAKEREIAPFLVAQDASLRHVVFENHADISKLEWIVLLIQMHKEFYQVVYGIGSPLRCNARMPHLEKMAVDVALLLRLWKQADSTTNSSVDHSLVEGQLQRVVVRAHHHLQQHPLRKAKQLLQKFGSQRLKGLEPPSPPTWEEAYASVISLQQNTIAKLRGLCERNRRDLIDALKSLLIRDPGHRLQQARLDDEQRRHDLALDRELLLREYQGHSGTPHNNNDVCFHPGLPPQQPDPDGDAVATRRQPSKSRSVPRAVPTYSDRPTSSASTHRSSATPFPRHRHTPPPPPPPRSPVSEAPRRSSRLGNHRIHENLIAKVAQPDQGYVACPPTMEDESVIPGVASAQGRDSMDGALQRQLELVEKRLADLNMGQDEERRVRREETAALEQKLRDMHYAPHVIIPATTDLPVMDLNATPCNHLRPNSHTVSHPHAANAPAQTSELHGQANATALGAHPTTHDPPSVPSTRLSRRPATAPVDDRPSRDRAPTTTRGRITPAPVASVHATSASSPRRCPPLIPSGAPFAPPRLQLSSLSLWRCKLGRLFRAWRLYVQLHHNLHLLHFQRARRHARLMLALWRQYCERQFHVRLFAASRDHNGLVRCFHKWANASRFHAITAFAAGRRARDRLVTVVHGWRRWSRQANRIRLAQARQQHRRDSNTLHGVVAAWRQHTYMRSVRRIHEKQLHRVHAKFTLHIAFQGWRRWLDLHVQPRQHLERTVQSARGRRNVRGAFRAWKALVAATRRFCKRVCRGVWHQWQRRIEASRHKARTTRKMDRFVAKKALSWWADATQARKHCARMEAITKRQWMARRLRHVWRHWTTYKSMRRKYVQGCLKAFKHCRIKLERRVWHAWATATAAHSVVRKQHKRSALTLAFHSFRVAVRKQSARRHVLRRTDHLVTRQALHWVQQCMTRWRVYALQRRKPVGLLRFVRAQQRHGMMSRLWSCWRQQCYQRLEKRVETAEDAATYSEAERTRVVSEMLQLNDTTIQLAEQVATWKDACKEKDDAVRAWQQSCHEMDRAKAALQQQVEALNQRMVEMDQARRDQDRLAQADTTQVLQQLAAAEDSNEGLRRQLRDGHDALLQVQQQLLKEREKLQRHSDDRRKTQHQLDLKHEEVTALQQSLQAVQQTLAIERAERRDAAARCKDYETRLADTVRAIHEHEADMDSQLRHTHDVALDMERRWKESEVKNAELVKLLQEKNNCVAALTSQVHTHRSVEAHRVSALLEEVQANIQKNTPPPDVDYPRSSPSAVEIDDLNTHTASIHDDIKALQNRIMLRLQQSPVDAAAPLIPSSRISKPQGSAPKGKQRGGKLPTQKPPVSKPKPK</sequence>
<protein>
    <recommendedName>
        <fullName evidence="4">U2A'/phosphoprotein 32 family A C-terminal domain-containing protein</fullName>
    </recommendedName>
</protein>
<dbReference type="VEuPathDB" id="FungiDB:H257_13557"/>
<feature type="coiled-coil region" evidence="1">
    <location>
        <begin position="1154"/>
        <end position="1181"/>
    </location>
</feature>
<dbReference type="SUPFAM" id="SSF52058">
    <property type="entry name" value="L domain-like"/>
    <property type="match status" value="1"/>
</dbReference>
<accession>W4FUK2</accession>
<evidence type="ECO:0000256" key="2">
    <source>
        <dbReference type="SAM" id="MobiDB-lite"/>
    </source>
</evidence>